<accession>A0A9N7PAH3</accession>
<sequence length="174" mass="19538">MDISVIKSDQVTTEGGIVIGHPEAPVTLVEFLNLACPYCRKWFLKSEEQLTKAVEAGQVRRIIKPYNKDKDDLLIGNLAHTYLPFDQPAVALNAIHFLYTHQKTWRPDLSDSEFDKYMQANLKLSPLDNTVQLAAIVDEAQAANIKFVPTIIAGEHIFDESITSEELDTILQAK</sequence>
<dbReference type="InterPro" id="IPR012336">
    <property type="entry name" value="Thioredoxin-like_fold"/>
</dbReference>
<dbReference type="EMBL" id="OKRC01000005">
    <property type="protein sequence ID" value="SPE21241.1"/>
    <property type="molecule type" value="Genomic_DNA"/>
</dbReference>
<reference evidence="3" key="2">
    <citation type="submission" date="2023-04" db="EMBL/GenBank/DDBJ databases">
        <title>Novel strain of Lactilactobacillus sakei and use thereof.</title>
        <authorList>
            <person name="Kim S.Y."/>
        </authorList>
    </citation>
    <scope>NUCLEOTIDE SEQUENCE</scope>
    <source>
        <strain evidence="3">HUP1</strain>
    </source>
</reference>
<protein>
    <submittedName>
        <fullName evidence="3">DsbA family protein</fullName>
    </submittedName>
</protein>
<dbReference type="AlphaFoldDB" id="A0A9N7PAH3"/>
<feature type="domain" description="Thioredoxin-like fold" evidence="1">
    <location>
        <begin position="13"/>
        <end position="172"/>
    </location>
</feature>
<dbReference type="Proteomes" id="UP000239650">
    <property type="component" value="Unassembled WGS sequence"/>
</dbReference>
<evidence type="ECO:0000313" key="4">
    <source>
        <dbReference type="Proteomes" id="UP000239650"/>
    </source>
</evidence>
<dbReference type="GeneID" id="57133393"/>
<gene>
    <name evidence="2" type="ORF">LAS9267_01233</name>
    <name evidence="3" type="ORF">QBD03_03055</name>
</gene>
<dbReference type="SUPFAM" id="SSF52833">
    <property type="entry name" value="Thioredoxin-like"/>
    <property type="match status" value="1"/>
</dbReference>
<dbReference type="Gene3D" id="1.10.1200.90">
    <property type="entry name" value="DsbA-like domain"/>
    <property type="match status" value="1"/>
</dbReference>
<evidence type="ECO:0000313" key="2">
    <source>
        <dbReference type="EMBL" id="SPE21241.1"/>
    </source>
</evidence>
<dbReference type="Gene3D" id="3.40.30.10">
    <property type="entry name" value="Glutaredoxin"/>
    <property type="match status" value="1"/>
</dbReference>
<dbReference type="Pfam" id="PF13462">
    <property type="entry name" value="Thioredoxin_4"/>
    <property type="match status" value="1"/>
</dbReference>
<organism evidence="2 4">
    <name type="scientific">Latilactobacillus sakei</name>
    <name type="common">Lactobacillus sakei</name>
    <dbReference type="NCBI Taxonomy" id="1599"/>
    <lineage>
        <taxon>Bacteria</taxon>
        <taxon>Bacillati</taxon>
        <taxon>Bacillota</taxon>
        <taxon>Bacilli</taxon>
        <taxon>Lactobacillales</taxon>
        <taxon>Lactobacillaceae</taxon>
        <taxon>Latilactobacillus</taxon>
    </lineage>
</organism>
<evidence type="ECO:0000313" key="3">
    <source>
        <dbReference type="EMBL" id="WGI19702.1"/>
    </source>
</evidence>
<dbReference type="InterPro" id="IPR036249">
    <property type="entry name" value="Thioredoxin-like_sf"/>
</dbReference>
<reference evidence="2 4" key="1">
    <citation type="submission" date="2018-02" db="EMBL/GenBank/DDBJ databases">
        <authorList>
            <person name="Rodrigo-Torres L."/>
            <person name="Arahal R. D."/>
            <person name="Lucena T."/>
        </authorList>
    </citation>
    <scope>NUCLEOTIDE SEQUENCE [LARGE SCALE GENOMIC DNA]</scope>
    <source>
        <strain evidence="2 4">CECT 9267</strain>
    </source>
</reference>
<dbReference type="RefSeq" id="WP_035146459.1">
    <property type="nucleotide sequence ID" value="NZ_BJLN01000009.1"/>
</dbReference>
<evidence type="ECO:0000259" key="1">
    <source>
        <dbReference type="Pfam" id="PF13462"/>
    </source>
</evidence>
<name>A0A9N7PAH3_LATSK</name>
<proteinExistence type="predicted"/>
<dbReference type="EMBL" id="CP122959">
    <property type="protein sequence ID" value="WGI19702.1"/>
    <property type="molecule type" value="Genomic_DNA"/>
</dbReference>
<dbReference type="Proteomes" id="UP001179858">
    <property type="component" value="Chromosome"/>
</dbReference>